<dbReference type="EMBL" id="CAJGYM010000096">
    <property type="protein sequence ID" value="CAD6197498.1"/>
    <property type="molecule type" value="Genomic_DNA"/>
</dbReference>
<keyword evidence="2" id="KW-1185">Reference proteome</keyword>
<accession>A0A8S1HSL7</accession>
<evidence type="ECO:0000313" key="2">
    <source>
        <dbReference type="Proteomes" id="UP000835052"/>
    </source>
</evidence>
<comment type="caution">
    <text evidence="1">The sequence shown here is derived from an EMBL/GenBank/DDBJ whole genome shotgun (WGS) entry which is preliminary data.</text>
</comment>
<dbReference type="Proteomes" id="UP000835052">
    <property type="component" value="Unassembled WGS sequence"/>
</dbReference>
<organism evidence="1 2">
    <name type="scientific">Caenorhabditis auriculariae</name>
    <dbReference type="NCBI Taxonomy" id="2777116"/>
    <lineage>
        <taxon>Eukaryota</taxon>
        <taxon>Metazoa</taxon>
        <taxon>Ecdysozoa</taxon>
        <taxon>Nematoda</taxon>
        <taxon>Chromadorea</taxon>
        <taxon>Rhabditida</taxon>
        <taxon>Rhabditina</taxon>
        <taxon>Rhabditomorpha</taxon>
        <taxon>Rhabditoidea</taxon>
        <taxon>Rhabditidae</taxon>
        <taxon>Peloderinae</taxon>
        <taxon>Caenorhabditis</taxon>
    </lineage>
</organism>
<sequence length="116" mass="13355">MEKKNRYRNKRRQFGSSTHEDYLALAISAKVSWMSCFCSVVKRDNSVRESLIVSPTSVATARMKLKVAKVGLQSVVFSEKKHKEAISTTNFWIELNPLITYIAEKLTKRLIQPDYL</sequence>
<dbReference type="AlphaFoldDB" id="A0A8S1HSL7"/>
<gene>
    <name evidence="1" type="ORF">CAUJ_LOCUS13407</name>
</gene>
<name>A0A8S1HSL7_9PELO</name>
<evidence type="ECO:0000313" key="1">
    <source>
        <dbReference type="EMBL" id="CAD6197498.1"/>
    </source>
</evidence>
<proteinExistence type="predicted"/>
<protein>
    <submittedName>
        <fullName evidence="1">Uncharacterized protein</fullName>
    </submittedName>
</protein>
<reference evidence="1" key="1">
    <citation type="submission" date="2020-10" db="EMBL/GenBank/DDBJ databases">
        <authorList>
            <person name="Kikuchi T."/>
        </authorList>
    </citation>
    <scope>NUCLEOTIDE SEQUENCE</scope>
    <source>
        <strain evidence="1">NKZ352</strain>
    </source>
</reference>